<protein>
    <submittedName>
        <fullName evidence="2">Death-like domain of SPT6</fullName>
    </submittedName>
</protein>
<dbReference type="GO" id="GO:0003729">
    <property type="term" value="F:mRNA binding"/>
    <property type="evidence" value="ECO:0007669"/>
    <property type="project" value="UniProtKB-ARBA"/>
</dbReference>
<dbReference type="InterPro" id="IPR050437">
    <property type="entry name" value="Ribos_protein_bS1-like"/>
</dbReference>
<gene>
    <name evidence="2" type="ORF">H206_00020</name>
</gene>
<dbReference type="Gene3D" id="1.10.150.310">
    <property type="entry name" value="Tex RuvX-like domain-like"/>
    <property type="match status" value="1"/>
</dbReference>
<dbReference type="InterPro" id="IPR023323">
    <property type="entry name" value="Tex-like_dom_sf"/>
</dbReference>
<dbReference type="InterPro" id="IPR032639">
    <property type="entry name" value="Tex_YqgF"/>
</dbReference>
<dbReference type="GO" id="GO:0006412">
    <property type="term" value="P:translation"/>
    <property type="evidence" value="ECO:0007669"/>
    <property type="project" value="TreeGrafter"/>
</dbReference>
<dbReference type="Pfam" id="PF12836">
    <property type="entry name" value="HHH_3"/>
    <property type="match status" value="1"/>
</dbReference>
<dbReference type="InterPro" id="IPR010994">
    <property type="entry name" value="RuvA_2-like"/>
</dbReference>
<dbReference type="Pfam" id="PF16921">
    <property type="entry name" value="Tex_YqgF"/>
    <property type="match status" value="1"/>
</dbReference>
<dbReference type="EMBL" id="MTKO01000070">
    <property type="protein sequence ID" value="RWX45953.1"/>
    <property type="molecule type" value="Genomic_DNA"/>
</dbReference>
<dbReference type="PROSITE" id="PS50126">
    <property type="entry name" value="S1"/>
    <property type="match status" value="1"/>
</dbReference>
<evidence type="ECO:0000313" key="2">
    <source>
        <dbReference type="EMBL" id="RWX45953.1"/>
    </source>
</evidence>
<keyword evidence="3" id="KW-1185">Reference proteome</keyword>
<dbReference type="InterPro" id="IPR041692">
    <property type="entry name" value="HHH_9"/>
</dbReference>
<dbReference type="Pfam" id="PF17674">
    <property type="entry name" value="HHH_9"/>
    <property type="match status" value="1"/>
</dbReference>
<reference evidence="2 3" key="1">
    <citation type="submission" date="2017-01" db="EMBL/GenBank/DDBJ databases">
        <title>The cable genome- insights into the physiology and evolution of filamentous bacteria capable of sulfide oxidation via long distance electron transfer.</title>
        <authorList>
            <person name="Schreiber L."/>
            <person name="Bjerg J.T."/>
            <person name="Boggild A."/>
            <person name="Van De Vossenberg J."/>
            <person name="Meysman F."/>
            <person name="Nielsen L.P."/>
            <person name="Schramm A."/>
            <person name="Kjeldsen K.U."/>
        </authorList>
    </citation>
    <scope>NUCLEOTIDE SEQUENCE [LARGE SCALE GENOMIC DNA]</scope>
    <source>
        <strain evidence="2">MCF</strain>
    </source>
</reference>
<dbReference type="Pfam" id="PF00575">
    <property type="entry name" value="S1"/>
    <property type="match status" value="1"/>
</dbReference>
<dbReference type="CDD" id="cd05685">
    <property type="entry name" value="S1_Tex"/>
    <property type="match status" value="1"/>
</dbReference>
<dbReference type="Gene3D" id="2.40.50.140">
    <property type="entry name" value="Nucleic acid-binding proteins"/>
    <property type="match status" value="1"/>
</dbReference>
<dbReference type="SUPFAM" id="SSF53098">
    <property type="entry name" value="Ribonuclease H-like"/>
    <property type="match status" value="1"/>
</dbReference>
<name>A0A3S3SMF9_9BACT</name>
<dbReference type="PANTHER" id="PTHR10724">
    <property type="entry name" value="30S RIBOSOMAL PROTEIN S1"/>
    <property type="match status" value="1"/>
</dbReference>
<dbReference type="SUPFAM" id="SSF47781">
    <property type="entry name" value="RuvA domain 2-like"/>
    <property type="match status" value="2"/>
</dbReference>
<dbReference type="PANTHER" id="PTHR10724:SF10">
    <property type="entry name" value="S1 RNA-BINDING DOMAIN-CONTAINING PROTEIN 1"/>
    <property type="match status" value="1"/>
</dbReference>
<dbReference type="Proteomes" id="UP000287853">
    <property type="component" value="Unassembled WGS sequence"/>
</dbReference>
<dbReference type="FunFam" id="1.10.150.310:FF:000001">
    <property type="entry name" value="RNA-binding transcriptional accessory protein"/>
    <property type="match status" value="1"/>
</dbReference>
<proteinExistence type="predicted"/>
<dbReference type="InterPro" id="IPR012337">
    <property type="entry name" value="RNaseH-like_sf"/>
</dbReference>
<dbReference type="InterPro" id="IPR003029">
    <property type="entry name" value="S1_domain"/>
</dbReference>
<dbReference type="FunFam" id="2.40.50.140:FF:000051">
    <property type="entry name" value="RNA-binding transcriptional accessory protein"/>
    <property type="match status" value="1"/>
</dbReference>
<dbReference type="SUPFAM" id="SSF50249">
    <property type="entry name" value="Nucleic acid-binding proteins"/>
    <property type="match status" value="1"/>
</dbReference>
<dbReference type="FunFam" id="3.30.420.140:FF:000001">
    <property type="entry name" value="RNA-binding transcriptional accessory protein"/>
    <property type="match status" value="1"/>
</dbReference>
<dbReference type="AlphaFoldDB" id="A0A3S3SMF9"/>
<evidence type="ECO:0000313" key="3">
    <source>
        <dbReference type="Proteomes" id="UP000287853"/>
    </source>
</evidence>
<dbReference type="Gene3D" id="1.10.3500.10">
    <property type="entry name" value="Tex N-terminal region-like"/>
    <property type="match status" value="1"/>
</dbReference>
<comment type="caution">
    <text evidence="2">The sequence shown here is derived from an EMBL/GenBank/DDBJ whole genome shotgun (WGS) entry which is preliminary data.</text>
</comment>
<dbReference type="Gene3D" id="3.30.420.140">
    <property type="entry name" value="YqgF/RNase H-like domain"/>
    <property type="match status" value="1"/>
</dbReference>
<dbReference type="InterPro" id="IPR037027">
    <property type="entry name" value="YqgF/RNaseH-like_dom_sf"/>
</dbReference>
<dbReference type="GO" id="GO:0006139">
    <property type="term" value="P:nucleobase-containing compound metabolic process"/>
    <property type="evidence" value="ECO:0007669"/>
    <property type="project" value="InterPro"/>
</dbReference>
<sequence>MLDYTTIYPTHGKERQEEAERTIIKLCQKHRIQAIAIGNGTAGRETEQFVRGLGLDKEILITLVNESGASIYSASEVARQEFPDHDITVRGAVSIGRRLQDPLAELVKLDPASIGVGQYQHDVNQAALKKGLDDVVMHCVNTVGVEVNSGSLELLAYVSGLGTGLAAKIIAWRDEQGPFTNRKQLLKVPRLGAKAFEQCAGFLRIHGADNPLDNSAVHPERYAVIKKMAADLRCTVSDLMEKKELRDRLDLQQYVRSTEKGDSLGLPTLRDILEELARPGRDPRQEFSVFAFADGVNAIGDLVEEMRLPGIVTNVTQFGAFVDVGVHQDGLVHISQLADRFVKDPAEVVKVGQQVSVRVLEVDQQRKRIALSLRNAG</sequence>
<dbReference type="GO" id="GO:0005737">
    <property type="term" value="C:cytoplasm"/>
    <property type="evidence" value="ECO:0007669"/>
    <property type="project" value="UniProtKB-ARBA"/>
</dbReference>
<dbReference type="InterPro" id="IPR012340">
    <property type="entry name" value="NA-bd_OB-fold"/>
</dbReference>
<feature type="domain" description="S1 motif" evidence="1">
    <location>
        <begin position="300"/>
        <end position="374"/>
    </location>
</feature>
<evidence type="ECO:0000259" key="1">
    <source>
        <dbReference type="PROSITE" id="PS50126"/>
    </source>
</evidence>
<dbReference type="InterPro" id="IPR044146">
    <property type="entry name" value="S1_Tex"/>
</dbReference>
<accession>A0A3S3SMF9</accession>
<dbReference type="GO" id="GO:0003735">
    <property type="term" value="F:structural constituent of ribosome"/>
    <property type="evidence" value="ECO:0007669"/>
    <property type="project" value="TreeGrafter"/>
</dbReference>
<organism evidence="2 3">
    <name type="scientific">Candidatus Electrothrix aarhusensis</name>
    <dbReference type="NCBI Taxonomy" id="1859131"/>
    <lineage>
        <taxon>Bacteria</taxon>
        <taxon>Pseudomonadati</taxon>
        <taxon>Thermodesulfobacteriota</taxon>
        <taxon>Desulfobulbia</taxon>
        <taxon>Desulfobulbales</taxon>
        <taxon>Desulfobulbaceae</taxon>
        <taxon>Candidatus Electrothrix</taxon>
    </lineage>
</organism>
<dbReference type="SMART" id="SM00316">
    <property type="entry name" value="S1"/>
    <property type="match status" value="1"/>
</dbReference>